<dbReference type="Proteomes" id="UP000002457">
    <property type="component" value="Chromosome"/>
</dbReference>
<keyword evidence="3" id="KW-0067">ATP-binding</keyword>
<accession>B8GGV5</accession>
<dbReference type="OrthoDB" id="40048at2157"/>
<dbReference type="SUPFAM" id="SSF52540">
    <property type="entry name" value="P-loop containing nucleoside triphosphate hydrolases"/>
    <property type="match status" value="1"/>
</dbReference>
<keyword evidence="1" id="KW-0813">Transport</keyword>
<dbReference type="GO" id="GO:0005524">
    <property type="term" value="F:ATP binding"/>
    <property type="evidence" value="ECO:0007669"/>
    <property type="project" value="UniProtKB-KW"/>
</dbReference>
<keyword evidence="6" id="KW-1185">Reference proteome</keyword>
<evidence type="ECO:0000313" key="6">
    <source>
        <dbReference type="Proteomes" id="UP000002457"/>
    </source>
</evidence>
<dbReference type="InterPro" id="IPR003593">
    <property type="entry name" value="AAA+_ATPase"/>
</dbReference>
<dbReference type="InterPro" id="IPR050095">
    <property type="entry name" value="ECF_ABC_transporter_ATP-bd"/>
</dbReference>
<dbReference type="eggNOG" id="arCOG00189">
    <property type="taxonomic scope" value="Archaea"/>
</dbReference>
<name>B8GGV5_METPE</name>
<evidence type="ECO:0000256" key="2">
    <source>
        <dbReference type="ARBA" id="ARBA00022741"/>
    </source>
</evidence>
<dbReference type="Pfam" id="PF00005">
    <property type="entry name" value="ABC_tran"/>
    <property type="match status" value="1"/>
</dbReference>
<evidence type="ECO:0000256" key="3">
    <source>
        <dbReference type="ARBA" id="ARBA00022840"/>
    </source>
</evidence>
<evidence type="ECO:0000259" key="4">
    <source>
        <dbReference type="PROSITE" id="PS50893"/>
    </source>
</evidence>
<dbReference type="HOGENOM" id="CLU_1217579_0_0_2"/>
<dbReference type="GeneID" id="7271746"/>
<protein>
    <submittedName>
        <fullName evidence="5">ABC transporter related</fullName>
    </submittedName>
</protein>
<proteinExistence type="predicted"/>
<evidence type="ECO:0000313" key="5">
    <source>
        <dbReference type="EMBL" id="ACL16360.1"/>
    </source>
</evidence>
<gene>
    <name evidence="5" type="ordered locus">Mpal_1012</name>
</gene>
<dbReference type="GO" id="GO:0043190">
    <property type="term" value="C:ATP-binding cassette (ABC) transporter complex"/>
    <property type="evidence" value="ECO:0007669"/>
    <property type="project" value="TreeGrafter"/>
</dbReference>
<dbReference type="SMART" id="SM00382">
    <property type="entry name" value="AAA"/>
    <property type="match status" value="1"/>
</dbReference>
<dbReference type="AlphaFoldDB" id="B8GGV5"/>
<dbReference type="InterPro" id="IPR027417">
    <property type="entry name" value="P-loop_NTPase"/>
</dbReference>
<dbReference type="PANTHER" id="PTHR43553">
    <property type="entry name" value="HEAVY METAL TRANSPORTER"/>
    <property type="match status" value="1"/>
</dbReference>
<sequence precursor="true">MHLTLEKVVIRHEDWSLSCDATFTPGVHLITGRIGAGKSSLAEVMTGVAQPAEGRVRLDGIKKTMLSLQFPEYQITQRTLHAEATSWGIDPDLILAEARLTGLEQRDPLTLSRGEQKRLQLTCILASDHDLLVLDEPLSSLDCMEKERVCRRLGERQSRITILFTHEQWTFPRVDMIWEIRDHQLVCCGPVPEGIKTWQTAPPPVLMLLRAGVVPENLTPEDLKEAACRING</sequence>
<dbReference type="GO" id="GO:0016887">
    <property type="term" value="F:ATP hydrolysis activity"/>
    <property type="evidence" value="ECO:0007669"/>
    <property type="project" value="InterPro"/>
</dbReference>
<dbReference type="Gene3D" id="3.40.50.300">
    <property type="entry name" value="P-loop containing nucleotide triphosphate hydrolases"/>
    <property type="match status" value="1"/>
</dbReference>
<dbReference type="STRING" id="521011.Mpal_1012"/>
<feature type="domain" description="ABC transporter" evidence="4">
    <location>
        <begin position="3"/>
        <end position="207"/>
    </location>
</feature>
<reference evidence="5 6" key="1">
    <citation type="journal article" date="2015" name="Genome Announc.">
        <title>Complete Genome Sequence of Methanosphaerula palustris E1-9CT, a Hydrogenotrophic Methanogen Isolated from a Minerotrophic Fen Peatland.</title>
        <authorList>
            <person name="Cadillo-Quiroz H."/>
            <person name="Browne P."/>
            <person name="Kyrpides N."/>
            <person name="Woyke T."/>
            <person name="Goodwin L."/>
            <person name="Detter C."/>
            <person name="Yavitt J.B."/>
            <person name="Zinder S.H."/>
        </authorList>
    </citation>
    <scope>NUCLEOTIDE SEQUENCE [LARGE SCALE GENOMIC DNA]</scope>
    <source>
        <strain evidence="6">ATCC BAA-1556 / DSM 19958 / E1-9c</strain>
    </source>
</reference>
<dbReference type="KEGG" id="mpl:Mpal_1012"/>
<dbReference type="EMBL" id="CP001338">
    <property type="protein sequence ID" value="ACL16360.1"/>
    <property type="molecule type" value="Genomic_DNA"/>
</dbReference>
<keyword evidence="2" id="KW-0547">Nucleotide-binding</keyword>
<dbReference type="PROSITE" id="PS50893">
    <property type="entry name" value="ABC_TRANSPORTER_2"/>
    <property type="match status" value="1"/>
</dbReference>
<evidence type="ECO:0000256" key="1">
    <source>
        <dbReference type="ARBA" id="ARBA00022448"/>
    </source>
</evidence>
<dbReference type="InterPro" id="IPR003439">
    <property type="entry name" value="ABC_transporter-like_ATP-bd"/>
</dbReference>
<dbReference type="GO" id="GO:0042626">
    <property type="term" value="F:ATPase-coupled transmembrane transporter activity"/>
    <property type="evidence" value="ECO:0007669"/>
    <property type="project" value="TreeGrafter"/>
</dbReference>
<dbReference type="RefSeq" id="WP_012617679.1">
    <property type="nucleotide sequence ID" value="NC_011832.1"/>
</dbReference>
<organism evidence="5 6">
    <name type="scientific">Methanosphaerula palustris (strain ATCC BAA-1556 / DSM 19958 / E1-9c)</name>
    <dbReference type="NCBI Taxonomy" id="521011"/>
    <lineage>
        <taxon>Archaea</taxon>
        <taxon>Methanobacteriati</taxon>
        <taxon>Methanobacteriota</taxon>
        <taxon>Stenosarchaea group</taxon>
        <taxon>Methanomicrobia</taxon>
        <taxon>Methanomicrobiales</taxon>
        <taxon>Methanoregulaceae</taxon>
        <taxon>Methanosphaerula</taxon>
    </lineage>
</organism>